<reference evidence="2 3" key="1">
    <citation type="journal article" date="2021" name="Nat. Commun.">
        <title>Genetic determinants of endophytism in the Arabidopsis root mycobiome.</title>
        <authorList>
            <person name="Mesny F."/>
            <person name="Miyauchi S."/>
            <person name="Thiergart T."/>
            <person name="Pickel B."/>
            <person name="Atanasova L."/>
            <person name="Karlsson M."/>
            <person name="Huettel B."/>
            <person name="Barry K.W."/>
            <person name="Haridas S."/>
            <person name="Chen C."/>
            <person name="Bauer D."/>
            <person name="Andreopoulos W."/>
            <person name="Pangilinan J."/>
            <person name="LaButti K."/>
            <person name="Riley R."/>
            <person name="Lipzen A."/>
            <person name="Clum A."/>
            <person name="Drula E."/>
            <person name="Henrissat B."/>
            <person name="Kohler A."/>
            <person name="Grigoriev I.V."/>
            <person name="Martin F.M."/>
            <person name="Hacquard S."/>
        </authorList>
    </citation>
    <scope>NUCLEOTIDE SEQUENCE [LARGE SCALE GENOMIC DNA]</scope>
    <source>
        <strain evidence="2 3">MPI-CAGE-CH-0241</strain>
    </source>
</reference>
<accession>A0A9P8W844</accession>
<gene>
    <name evidence="2" type="ORF">B0T10DRAFT_481120</name>
</gene>
<feature type="region of interest" description="Disordered" evidence="1">
    <location>
        <begin position="1"/>
        <end position="21"/>
    </location>
</feature>
<dbReference type="OrthoDB" id="5402033at2759"/>
<dbReference type="AlphaFoldDB" id="A0A9P8W844"/>
<proteinExistence type="predicted"/>
<dbReference type="EMBL" id="JAGPYM010000006">
    <property type="protein sequence ID" value="KAH6892932.1"/>
    <property type="molecule type" value="Genomic_DNA"/>
</dbReference>
<feature type="region of interest" description="Disordered" evidence="1">
    <location>
        <begin position="139"/>
        <end position="172"/>
    </location>
</feature>
<name>A0A9P8W844_9HYPO</name>
<protein>
    <submittedName>
        <fullName evidence="2">Uncharacterized protein</fullName>
    </submittedName>
</protein>
<organism evidence="2 3">
    <name type="scientific">Thelonectria olida</name>
    <dbReference type="NCBI Taxonomy" id="1576542"/>
    <lineage>
        <taxon>Eukaryota</taxon>
        <taxon>Fungi</taxon>
        <taxon>Dikarya</taxon>
        <taxon>Ascomycota</taxon>
        <taxon>Pezizomycotina</taxon>
        <taxon>Sordariomycetes</taxon>
        <taxon>Hypocreomycetidae</taxon>
        <taxon>Hypocreales</taxon>
        <taxon>Nectriaceae</taxon>
        <taxon>Thelonectria</taxon>
    </lineage>
</organism>
<feature type="compositionally biased region" description="Polar residues" evidence="1">
    <location>
        <begin position="155"/>
        <end position="169"/>
    </location>
</feature>
<sequence length="286" mass="32977">MVRTKKRARTKEETYPSGPPNIKLPAKTSIASNNLVFKDHTGRPALMSWESRGVKRPLPPLASWVFYMVHPDVATDFDGCAFQTGLEDCSGLCRGGTFRYEFFFLPGATAEECHTHYRGEMEARGTIWRQIRKVKRAVKRKKRENGEEVEDDSGQESSSNHDVAPSANQLPGLVWPKRDRDCEFVNYRGWFFMYPDADIKCGGAAGHARDVYLVRFDPIPQEWAEDEVPKFDPMEHPVHSKRMKARDPEYFECGLFGWMEMRKNSVWEEMADDATRKALELGWESW</sequence>
<keyword evidence="3" id="KW-1185">Reference proteome</keyword>
<evidence type="ECO:0000313" key="3">
    <source>
        <dbReference type="Proteomes" id="UP000777438"/>
    </source>
</evidence>
<evidence type="ECO:0000256" key="1">
    <source>
        <dbReference type="SAM" id="MobiDB-lite"/>
    </source>
</evidence>
<comment type="caution">
    <text evidence="2">The sequence shown here is derived from an EMBL/GenBank/DDBJ whole genome shotgun (WGS) entry which is preliminary data.</text>
</comment>
<dbReference type="Proteomes" id="UP000777438">
    <property type="component" value="Unassembled WGS sequence"/>
</dbReference>
<evidence type="ECO:0000313" key="2">
    <source>
        <dbReference type="EMBL" id="KAH6892932.1"/>
    </source>
</evidence>